<dbReference type="FunFam" id="3.30.54.20:FF:000001">
    <property type="entry name" value="Alanine--tRNA ligase"/>
    <property type="match status" value="1"/>
</dbReference>
<evidence type="ECO:0000256" key="5">
    <source>
        <dbReference type="ARBA" id="ARBA00022723"/>
    </source>
</evidence>
<dbReference type="InterPro" id="IPR003156">
    <property type="entry name" value="DHHA1_dom"/>
</dbReference>
<dbReference type="HAMAP" id="MF_00036_B">
    <property type="entry name" value="Ala_tRNA_synth_B"/>
    <property type="match status" value="1"/>
</dbReference>
<evidence type="ECO:0000259" key="13">
    <source>
        <dbReference type="PROSITE" id="PS50860"/>
    </source>
</evidence>
<evidence type="ECO:0000256" key="1">
    <source>
        <dbReference type="ARBA" id="ARBA00004496"/>
    </source>
</evidence>
<dbReference type="FunFam" id="3.30.980.10:FF:000004">
    <property type="entry name" value="Alanine--tRNA ligase, cytoplasmic"/>
    <property type="match status" value="1"/>
</dbReference>
<evidence type="ECO:0000256" key="3">
    <source>
        <dbReference type="ARBA" id="ARBA00022555"/>
    </source>
</evidence>
<dbReference type="Gene3D" id="3.30.54.20">
    <property type="match status" value="1"/>
</dbReference>
<dbReference type="GO" id="GO:0000049">
    <property type="term" value="F:tRNA binding"/>
    <property type="evidence" value="ECO:0007669"/>
    <property type="project" value="UniProtKB-KW"/>
</dbReference>
<dbReference type="GO" id="GO:0002161">
    <property type="term" value="F:aminoacyl-tRNA deacylase activity"/>
    <property type="evidence" value="ECO:0007669"/>
    <property type="project" value="TreeGrafter"/>
</dbReference>
<dbReference type="GO" id="GO:0006419">
    <property type="term" value="P:alanyl-tRNA aminoacylation"/>
    <property type="evidence" value="ECO:0007669"/>
    <property type="project" value="UniProtKB-UniRule"/>
</dbReference>
<dbReference type="SUPFAM" id="SSF101353">
    <property type="entry name" value="Putative anticodon-binding domain of alanyl-tRNA synthetase (AlaRS)"/>
    <property type="match status" value="1"/>
</dbReference>
<dbReference type="EMBL" id="DTPE01000181">
    <property type="protein sequence ID" value="HGE75363.1"/>
    <property type="molecule type" value="Genomic_DNA"/>
</dbReference>
<feature type="binding site" evidence="12">
    <location>
        <position position="665"/>
    </location>
    <ligand>
        <name>Zn(2+)</name>
        <dbReference type="ChEBI" id="CHEBI:29105"/>
    </ligand>
</feature>
<protein>
    <recommendedName>
        <fullName evidence="12">Alanine--tRNA ligase</fullName>
        <ecNumber evidence="12">6.1.1.7</ecNumber>
    </recommendedName>
    <alternativeName>
        <fullName evidence="12">Alanyl-tRNA synthetase</fullName>
        <shortName evidence="12">AlaRS</shortName>
    </alternativeName>
</protein>
<dbReference type="InterPro" id="IPR045864">
    <property type="entry name" value="aa-tRNA-synth_II/BPL/LPL"/>
</dbReference>
<keyword evidence="6 12" id="KW-0547">Nucleotide-binding</keyword>
<dbReference type="Pfam" id="PF01411">
    <property type="entry name" value="tRNA-synt_2c"/>
    <property type="match status" value="1"/>
</dbReference>
<dbReference type="SMART" id="SM00863">
    <property type="entry name" value="tRNA_SAD"/>
    <property type="match status" value="1"/>
</dbReference>
<dbReference type="InterPro" id="IPR018163">
    <property type="entry name" value="Thr/Ala-tRNA-synth_IIc_edit"/>
</dbReference>
<organism evidence="14">
    <name type="scientific">Mesoaciditoga lauensis</name>
    <dbReference type="NCBI Taxonomy" id="1495039"/>
    <lineage>
        <taxon>Bacteria</taxon>
        <taxon>Thermotogati</taxon>
        <taxon>Thermotogota</taxon>
        <taxon>Thermotogae</taxon>
        <taxon>Mesoaciditogales</taxon>
        <taxon>Mesoaciditogaceae</taxon>
        <taxon>Mesoaciditoga</taxon>
    </lineage>
</organism>
<gene>
    <name evidence="12 14" type="primary">alaS</name>
    <name evidence="14" type="ORF">ENX73_04480</name>
</gene>
<evidence type="ECO:0000256" key="8">
    <source>
        <dbReference type="ARBA" id="ARBA00022840"/>
    </source>
</evidence>
<name>A0A7V3VSV4_9BACT</name>
<keyword evidence="11 12" id="KW-0030">Aminoacyl-tRNA synthetase</keyword>
<dbReference type="SUPFAM" id="SSF50447">
    <property type="entry name" value="Translation proteins"/>
    <property type="match status" value="1"/>
</dbReference>
<dbReference type="Pfam" id="PF07973">
    <property type="entry name" value="tRNA_SAD"/>
    <property type="match status" value="1"/>
</dbReference>
<evidence type="ECO:0000256" key="9">
    <source>
        <dbReference type="ARBA" id="ARBA00022884"/>
    </source>
</evidence>
<keyword evidence="7 12" id="KW-0862">Zinc</keyword>
<evidence type="ECO:0000313" key="14">
    <source>
        <dbReference type="EMBL" id="HGE75363.1"/>
    </source>
</evidence>
<evidence type="ECO:0000256" key="2">
    <source>
        <dbReference type="ARBA" id="ARBA00008226"/>
    </source>
</evidence>
<dbReference type="InterPro" id="IPR002318">
    <property type="entry name" value="Ala-tRNA-lgiase_IIc"/>
</dbReference>
<dbReference type="InterPro" id="IPR050058">
    <property type="entry name" value="Ala-tRNA_ligase"/>
</dbReference>
<dbReference type="SUPFAM" id="SSF55681">
    <property type="entry name" value="Class II aaRS and biotin synthetases"/>
    <property type="match status" value="1"/>
</dbReference>
<comment type="catalytic activity">
    <reaction evidence="12">
        <text>tRNA(Ala) + L-alanine + ATP = L-alanyl-tRNA(Ala) + AMP + diphosphate</text>
        <dbReference type="Rhea" id="RHEA:12540"/>
        <dbReference type="Rhea" id="RHEA-COMP:9657"/>
        <dbReference type="Rhea" id="RHEA-COMP:9923"/>
        <dbReference type="ChEBI" id="CHEBI:30616"/>
        <dbReference type="ChEBI" id="CHEBI:33019"/>
        <dbReference type="ChEBI" id="CHEBI:57972"/>
        <dbReference type="ChEBI" id="CHEBI:78442"/>
        <dbReference type="ChEBI" id="CHEBI:78497"/>
        <dbReference type="ChEBI" id="CHEBI:456215"/>
        <dbReference type="EC" id="6.1.1.7"/>
    </reaction>
</comment>
<dbReference type="InterPro" id="IPR018162">
    <property type="entry name" value="Ala-tRNA-ligase_IIc_anticod-bd"/>
</dbReference>
<comment type="function">
    <text evidence="12">Catalyzes the attachment of alanine to tRNA(Ala) in a two-step reaction: alanine is first activated by ATP to form Ala-AMP and then transferred to the acceptor end of tRNA(Ala). Also edits incorrectly charged Ser-tRNA(Ala) and Gly-tRNA(Ala) via its editing domain.</text>
</comment>
<evidence type="ECO:0000256" key="11">
    <source>
        <dbReference type="ARBA" id="ARBA00023146"/>
    </source>
</evidence>
<feature type="domain" description="Alanyl-transfer RNA synthetases family profile" evidence="13">
    <location>
        <begin position="4"/>
        <end position="704"/>
    </location>
</feature>
<dbReference type="PANTHER" id="PTHR11777">
    <property type="entry name" value="ALANYL-TRNA SYNTHETASE"/>
    <property type="match status" value="1"/>
</dbReference>
<dbReference type="CDD" id="cd00673">
    <property type="entry name" value="AlaRS_core"/>
    <property type="match status" value="1"/>
</dbReference>
<dbReference type="EC" id="6.1.1.7" evidence="12"/>
<keyword evidence="5 12" id="KW-0479">Metal-binding</keyword>
<dbReference type="InterPro" id="IPR012947">
    <property type="entry name" value="tRNA_SAD"/>
</dbReference>
<dbReference type="PRINTS" id="PR00980">
    <property type="entry name" value="TRNASYNTHALA"/>
</dbReference>
<sequence length="862" mass="97129">MRNLSSEEIRSEFLDFFRSKGHEILPGISLIPDDPQLLFTVAGMVPFKRIFWGLEDPKYPRVATVQKCIRTNDIENVGRTPRHHTFFEMLGNFSLGDYFKREAIEYAWEFLTKRLEIPEDRLWISIYEKDDEAFEIWTRLIGVDPARIVRMPKSDNFWGPVGPSGPCGPDSEIFYDLRIPVKECPDPEKCTPACDCNRFLEIWNLVFTGLYQDENGNLGELKRKNIDTGMGLERVASVLQRAKNNFETDLFMPLIHESEKEFGCVYGKDQDADVSMKIIADHARSATFLIADGVFPSNTERGYVLRRLIRRAVRYGKFVGASDPFLYKYVAVVENIMGKRYPELALRKTFIEETIKAEEERFLKTLDQGLAMVEKHLSDSSEISGEDAFKLYDTYGMPLDIVLDIASEKKISVDVTKFNELMEVQRKRSRENLGIQSFVENIYESISNVKSEFVGYDSLNSEANVMAIIANGEEVGSVSYGTEAEVVFDKTPFYAEMGGQVGDTGRCEFEGGLSIVLNTYQKGTIHIHRMKIENGILRVGMKVKLSVDEKRRMEIARNHTATHLLHSALRKVLGDHVRQAGSYVEPERLRFDFNHPKALLDDELEQISIMVNSEILKALPVVTKIMSLDEAKKSGAMALFDEKYTDEVRVVSVGEFSKELCGGTHVSNSGQIGAFVILAEHAVSAGIRRIEATTGLNVIKIYTNHEKILSSLSESLGLEPELLHERVEMLIDENKNIKEEIASLNQKIAFDDVKKRIESAKADGKKFVVIEVNDLEPSKLRDLADDALKILGEGIIVIAQEKDEKTSIIVKSNIMVKASDVSAKISKTFGGKGGGRNDMAQGGWSGSFKMDKTEKILSEMIS</sequence>
<dbReference type="GO" id="GO:0004813">
    <property type="term" value="F:alanine-tRNA ligase activity"/>
    <property type="evidence" value="ECO:0007669"/>
    <property type="project" value="UniProtKB-UniRule"/>
</dbReference>
<dbReference type="Gene3D" id="6.10.250.550">
    <property type="match status" value="1"/>
</dbReference>
<dbReference type="SUPFAM" id="SSF55186">
    <property type="entry name" value="ThrRS/AlaRS common domain"/>
    <property type="match status" value="1"/>
</dbReference>
<evidence type="ECO:0000256" key="4">
    <source>
        <dbReference type="ARBA" id="ARBA00022598"/>
    </source>
</evidence>
<dbReference type="Gene3D" id="3.10.310.40">
    <property type="match status" value="1"/>
</dbReference>
<dbReference type="GO" id="GO:0008270">
    <property type="term" value="F:zinc ion binding"/>
    <property type="evidence" value="ECO:0007669"/>
    <property type="project" value="UniProtKB-UniRule"/>
</dbReference>
<evidence type="ECO:0000256" key="7">
    <source>
        <dbReference type="ARBA" id="ARBA00022833"/>
    </source>
</evidence>
<dbReference type="GO" id="GO:0005524">
    <property type="term" value="F:ATP binding"/>
    <property type="evidence" value="ECO:0007669"/>
    <property type="project" value="UniProtKB-UniRule"/>
</dbReference>
<keyword evidence="9 12" id="KW-0694">RNA-binding</keyword>
<reference evidence="14" key="1">
    <citation type="journal article" date="2020" name="mSystems">
        <title>Genome- and Community-Level Interaction Insights into Carbon Utilization and Element Cycling Functions of Hydrothermarchaeota in Hydrothermal Sediment.</title>
        <authorList>
            <person name="Zhou Z."/>
            <person name="Liu Y."/>
            <person name="Xu W."/>
            <person name="Pan J."/>
            <person name="Luo Z.H."/>
            <person name="Li M."/>
        </authorList>
    </citation>
    <scope>NUCLEOTIDE SEQUENCE [LARGE SCALE GENOMIC DNA]</scope>
    <source>
        <strain evidence="14">SpSt-966</strain>
    </source>
</reference>
<dbReference type="Pfam" id="PF02272">
    <property type="entry name" value="DHHA1"/>
    <property type="match status" value="1"/>
</dbReference>
<dbReference type="PANTHER" id="PTHR11777:SF9">
    <property type="entry name" value="ALANINE--TRNA LIGASE, CYTOPLASMIC"/>
    <property type="match status" value="1"/>
</dbReference>
<dbReference type="InterPro" id="IPR018165">
    <property type="entry name" value="Ala-tRNA-synth_IIc_core"/>
</dbReference>
<keyword evidence="8 12" id="KW-0067">ATP-binding</keyword>
<dbReference type="Gene3D" id="2.40.30.130">
    <property type="match status" value="1"/>
</dbReference>
<feature type="binding site" evidence="12">
    <location>
        <position position="563"/>
    </location>
    <ligand>
        <name>Zn(2+)</name>
        <dbReference type="ChEBI" id="CHEBI:29105"/>
    </ligand>
</feature>
<evidence type="ECO:0000256" key="10">
    <source>
        <dbReference type="ARBA" id="ARBA00022917"/>
    </source>
</evidence>
<comment type="cofactor">
    <cofactor evidence="12">
        <name>Zn(2+)</name>
        <dbReference type="ChEBI" id="CHEBI:29105"/>
    </cofactor>
    <text evidence="12">Binds 1 zinc ion per subunit.</text>
</comment>
<comment type="similarity">
    <text evidence="2 12">Belongs to the class-II aminoacyl-tRNA synthetase family.</text>
</comment>
<keyword evidence="12" id="KW-0963">Cytoplasm</keyword>
<dbReference type="Gene3D" id="3.30.930.10">
    <property type="entry name" value="Bira Bifunctional Protein, Domain 2"/>
    <property type="match status" value="1"/>
</dbReference>
<dbReference type="InterPro" id="IPR009000">
    <property type="entry name" value="Transl_B-barrel_sf"/>
</dbReference>
<dbReference type="AlphaFoldDB" id="A0A7V3VSV4"/>
<keyword evidence="3 12" id="KW-0820">tRNA-binding</keyword>
<dbReference type="FunFam" id="3.10.310.40:FF:000001">
    <property type="entry name" value="Alanine--tRNA ligase"/>
    <property type="match status" value="1"/>
</dbReference>
<comment type="subcellular location">
    <subcellularLocation>
        <location evidence="1 12">Cytoplasm</location>
    </subcellularLocation>
</comment>
<dbReference type="PROSITE" id="PS50860">
    <property type="entry name" value="AA_TRNA_LIGASE_II_ALA"/>
    <property type="match status" value="1"/>
</dbReference>
<dbReference type="NCBIfam" id="TIGR00344">
    <property type="entry name" value="alaS"/>
    <property type="match status" value="1"/>
</dbReference>
<evidence type="ECO:0000256" key="12">
    <source>
        <dbReference type="HAMAP-Rule" id="MF_00036"/>
    </source>
</evidence>
<dbReference type="InterPro" id="IPR018164">
    <property type="entry name" value="Ala-tRNA-synth_IIc_N"/>
</dbReference>
<proteinExistence type="inferred from homology"/>
<feature type="binding site" evidence="12">
    <location>
        <position position="559"/>
    </location>
    <ligand>
        <name>Zn(2+)</name>
        <dbReference type="ChEBI" id="CHEBI:29105"/>
    </ligand>
</feature>
<dbReference type="GO" id="GO:0005829">
    <property type="term" value="C:cytosol"/>
    <property type="evidence" value="ECO:0007669"/>
    <property type="project" value="TreeGrafter"/>
</dbReference>
<dbReference type="Gene3D" id="3.30.980.10">
    <property type="entry name" value="Threonyl-trna Synthetase, Chain A, domain 2"/>
    <property type="match status" value="1"/>
</dbReference>
<accession>A0A7V3VSV4</accession>
<keyword evidence="4 12" id="KW-0436">Ligase</keyword>
<evidence type="ECO:0000256" key="6">
    <source>
        <dbReference type="ARBA" id="ARBA00022741"/>
    </source>
</evidence>
<comment type="caution">
    <text evidence="14">The sequence shown here is derived from an EMBL/GenBank/DDBJ whole genome shotgun (WGS) entry which is preliminary data.</text>
</comment>
<dbReference type="FunFam" id="3.30.930.10:FF:000004">
    <property type="entry name" value="Alanine--tRNA ligase"/>
    <property type="match status" value="1"/>
</dbReference>
<keyword evidence="10 12" id="KW-0648">Protein biosynthesis</keyword>
<dbReference type="InterPro" id="IPR023033">
    <property type="entry name" value="Ala_tRNA_ligase_euk/bac"/>
</dbReference>
<comment type="domain">
    <text evidence="12">Consists of three domains; the N-terminal catalytic domain, the editing domain and the C-terminal C-Ala domain. The editing domain removes incorrectly charged amino acids, while the C-Ala domain, along with tRNA(Ala), serves as a bridge to cooperatively bring together the editing and aminoacylation centers thus stimulating deacylation of misacylated tRNAs.</text>
</comment>
<dbReference type="FunFam" id="2.40.30.130:FF:000001">
    <property type="entry name" value="Alanine--tRNA ligase"/>
    <property type="match status" value="1"/>
</dbReference>
<feature type="binding site" evidence="12">
    <location>
        <position position="661"/>
    </location>
    <ligand>
        <name>Zn(2+)</name>
        <dbReference type="ChEBI" id="CHEBI:29105"/>
    </ligand>
</feature>